<keyword evidence="4 10" id="KW-0808">Transferase</keyword>
<name>A0A6J4RNW7_9ACTN</name>
<dbReference type="SUPFAM" id="SSF53659">
    <property type="entry name" value="Isocitrate/Isopropylmalate dehydrogenase-like"/>
    <property type="match status" value="1"/>
</dbReference>
<dbReference type="InterPro" id="IPR003664">
    <property type="entry name" value="FA_synthesis"/>
</dbReference>
<dbReference type="GO" id="GO:0008654">
    <property type="term" value="P:phospholipid biosynthetic process"/>
    <property type="evidence" value="ECO:0007669"/>
    <property type="project" value="UniProtKB-KW"/>
</dbReference>
<comment type="subunit">
    <text evidence="9 10">Homodimer. Probably interacts with PlsY.</text>
</comment>
<dbReference type="GO" id="GO:0043811">
    <property type="term" value="F:phosphate:acyl-[acyl carrier protein] acyltransferase activity"/>
    <property type="evidence" value="ECO:0007669"/>
    <property type="project" value="UniProtKB-UniRule"/>
</dbReference>
<dbReference type="GO" id="GO:0006633">
    <property type="term" value="P:fatty acid biosynthetic process"/>
    <property type="evidence" value="ECO:0007669"/>
    <property type="project" value="UniProtKB-UniRule"/>
</dbReference>
<evidence type="ECO:0000256" key="9">
    <source>
        <dbReference type="ARBA" id="ARBA00046608"/>
    </source>
</evidence>
<organism evidence="11">
    <name type="scientific">uncultured Solirubrobacterales bacterium</name>
    <dbReference type="NCBI Taxonomy" id="768556"/>
    <lineage>
        <taxon>Bacteria</taxon>
        <taxon>Bacillati</taxon>
        <taxon>Actinomycetota</taxon>
        <taxon>Thermoleophilia</taxon>
        <taxon>Solirubrobacterales</taxon>
        <taxon>environmental samples</taxon>
    </lineage>
</organism>
<keyword evidence="11" id="KW-0012">Acyltransferase</keyword>
<dbReference type="AlphaFoldDB" id="A0A6J4RNW7"/>
<gene>
    <name evidence="10" type="primary">plsX</name>
    <name evidence="11" type="ORF">AVDCRST_MAG45-5</name>
</gene>
<dbReference type="InterPro" id="IPR012281">
    <property type="entry name" value="Phospholipid_synth_PlsX-like"/>
</dbReference>
<keyword evidence="6 10" id="KW-0594">Phospholipid biosynthesis</keyword>
<reference evidence="11" key="1">
    <citation type="submission" date="2020-02" db="EMBL/GenBank/DDBJ databases">
        <authorList>
            <person name="Meier V. D."/>
        </authorList>
    </citation>
    <scope>NUCLEOTIDE SEQUENCE</scope>
    <source>
        <strain evidence="11">AVDCRST_MAG45</strain>
    </source>
</reference>
<keyword evidence="5 10" id="KW-0443">Lipid metabolism</keyword>
<comment type="pathway">
    <text evidence="10">Lipid metabolism; phospholipid metabolism.</text>
</comment>
<dbReference type="PIRSF" id="PIRSF002465">
    <property type="entry name" value="Phsphlp_syn_PlsX"/>
    <property type="match status" value="1"/>
</dbReference>
<keyword evidence="7 10" id="KW-1208">Phospholipid metabolism</keyword>
<evidence type="ECO:0000256" key="6">
    <source>
        <dbReference type="ARBA" id="ARBA00023209"/>
    </source>
</evidence>
<dbReference type="NCBIfam" id="TIGR00182">
    <property type="entry name" value="plsX"/>
    <property type="match status" value="1"/>
</dbReference>
<dbReference type="Pfam" id="PF02504">
    <property type="entry name" value="FA_synthesis"/>
    <property type="match status" value="1"/>
</dbReference>
<dbReference type="Gene3D" id="3.40.718.10">
    <property type="entry name" value="Isopropylmalate Dehydrogenase"/>
    <property type="match status" value="1"/>
</dbReference>
<dbReference type="HAMAP" id="MF_00019">
    <property type="entry name" value="PlsX"/>
    <property type="match status" value="1"/>
</dbReference>
<accession>A0A6J4RNW7</accession>
<protein>
    <recommendedName>
        <fullName evidence="8 10">Phosphate acyltransferase</fullName>
        <ecNumber evidence="8 10">2.3.1.274</ecNumber>
    </recommendedName>
    <alternativeName>
        <fullName evidence="10">Acyl-ACP phosphotransacylase</fullName>
    </alternativeName>
    <alternativeName>
        <fullName evidence="10">Acyl-[acyl-carrier-protein]--phosphate acyltransferase</fullName>
    </alternativeName>
    <alternativeName>
        <fullName evidence="10">Phosphate-acyl-ACP acyltransferase</fullName>
    </alternativeName>
</protein>
<comment type="subcellular location">
    <subcellularLocation>
        <location evidence="10">Cytoplasm</location>
    </subcellularLocation>
    <text evidence="10">Associated with the membrane possibly through PlsY.</text>
</comment>
<dbReference type="EC" id="2.3.1.274" evidence="8 10"/>
<evidence type="ECO:0000256" key="4">
    <source>
        <dbReference type="ARBA" id="ARBA00022679"/>
    </source>
</evidence>
<comment type="function">
    <text evidence="10">Catalyzes the reversible formation of acyl-phosphate (acyl-PO(4)) from acyl-[acyl-carrier-protein] (acyl-ACP). This enzyme utilizes acyl-ACP as fatty acyl donor, but not acyl-CoA.</text>
</comment>
<keyword evidence="3 10" id="KW-0444">Lipid biosynthesis</keyword>
<evidence type="ECO:0000256" key="3">
    <source>
        <dbReference type="ARBA" id="ARBA00022516"/>
    </source>
</evidence>
<sequence>MPHPRATAPQPTLSVVAVDTGGADEGVATVVEGARRAGTSVVLFGPAAEIADPVGEVVDAPLVIAGDEEPAHAVRSKPEASIVQAARAVGNGRAKALVSAGATGAALAASLFHVKRLRGVHRPAIAALVPVPGHPTLLLDAGANVEVRPEHLVQFALMGAAFMRAVHGVERPRIGLLSVGDEATKGTADVVEAHARLAALDADGGGHEFTGNVEGHEVTAGAVDVVVTDGFTGNVALKLMEGTARTVTGAVRDAVRSSPLASLGGLLIRGRLAGLRRELDPNAVGGAVLLGLRRPVVIAHGGSSAEGIANAVRLARRAVDERAVERTADALASAGVLRSGGSASFAP</sequence>
<dbReference type="PANTHER" id="PTHR30100">
    <property type="entry name" value="FATTY ACID/PHOSPHOLIPID SYNTHESIS PROTEIN PLSX"/>
    <property type="match status" value="1"/>
</dbReference>
<dbReference type="EMBL" id="CADCVU010000001">
    <property type="protein sequence ID" value="CAA9478520.1"/>
    <property type="molecule type" value="Genomic_DNA"/>
</dbReference>
<proteinExistence type="inferred from homology"/>
<comment type="similarity">
    <text evidence="10">Belongs to the PlsX family.</text>
</comment>
<evidence type="ECO:0000256" key="5">
    <source>
        <dbReference type="ARBA" id="ARBA00023098"/>
    </source>
</evidence>
<evidence type="ECO:0000256" key="10">
    <source>
        <dbReference type="HAMAP-Rule" id="MF_00019"/>
    </source>
</evidence>
<evidence type="ECO:0000313" key="11">
    <source>
        <dbReference type="EMBL" id="CAA9478520.1"/>
    </source>
</evidence>
<evidence type="ECO:0000256" key="7">
    <source>
        <dbReference type="ARBA" id="ARBA00023264"/>
    </source>
</evidence>
<dbReference type="UniPathway" id="UPA00085"/>
<dbReference type="PANTHER" id="PTHR30100:SF1">
    <property type="entry name" value="PHOSPHATE ACYLTRANSFERASE"/>
    <property type="match status" value="1"/>
</dbReference>
<keyword evidence="2 10" id="KW-0963">Cytoplasm</keyword>
<evidence type="ECO:0000256" key="2">
    <source>
        <dbReference type="ARBA" id="ARBA00022490"/>
    </source>
</evidence>
<evidence type="ECO:0000256" key="1">
    <source>
        <dbReference type="ARBA" id="ARBA00001232"/>
    </source>
</evidence>
<dbReference type="GO" id="GO:0005737">
    <property type="term" value="C:cytoplasm"/>
    <property type="evidence" value="ECO:0007669"/>
    <property type="project" value="UniProtKB-SubCell"/>
</dbReference>
<comment type="catalytic activity">
    <reaction evidence="1 10">
        <text>a fatty acyl-[ACP] + phosphate = an acyl phosphate + holo-[ACP]</text>
        <dbReference type="Rhea" id="RHEA:42292"/>
        <dbReference type="Rhea" id="RHEA-COMP:9685"/>
        <dbReference type="Rhea" id="RHEA-COMP:14125"/>
        <dbReference type="ChEBI" id="CHEBI:43474"/>
        <dbReference type="ChEBI" id="CHEBI:59918"/>
        <dbReference type="ChEBI" id="CHEBI:64479"/>
        <dbReference type="ChEBI" id="CHEBI:138651"/>
        <dbReference type="EC" id="2.3.1.274"/>
    </reaction>
</comment>
<evidence type="ECO:0000256" key="8">
    <source>
        <dbReference type="ARBA" id="ARBA00024069"/>
    </source>
</evidence>